<dbReference type="AlphaFoldDB" id="A0A9Q2W4M9"/>
<feature type="compositionally biased region" description="Low complexity" evidence="6">
    <location>
        <begin position="27"/>
        <end position="54"/>
    </location>
</feature>
<keyword evidence="3" id="KW-0472">Membrane</keyword>
<comment type="caution">
    <text evidence="8">The sequence shown here is derived from an EMBL/GenBank/DDBJ whole genome shotgun (WGS) entry which is preliminary data.</text>
</comment>
<reference evidence="8" key="1">
    <citation type="submission" date="2021-05" db="EMBL/GenBank/DDBJ databases">
        <title>Whole genome sequence of Curtobacterium flaccumfaciens pv. flaccumfaciens strain CFBP 3417.</title>
        <authorList>
            <person name="Osdaghi E."/>
            <person name="Taghouti G."/>
            <person name="Portier P."/>
            <person name="Fazliarab A."/>
            <person name="Taghavi S.M."/>
            <person name="Briand M."/>
            <person name="Le-Saux M."/>
            <person name="Jacques M.-A."/>
        </authorList>
    </citation>
    <scope>NUCLEOTIDE SEQUENCE</scope>
    <source>
        <strain evidence="8">CFBP 3417</strain>
    </source>
</reference>
<feature type="compositionally biased region" description="Pro residues" evidence="6">
    <location>
        <begin position="55"/>
        <end position="67"/>
    </location>
</feature>
<dbReference type="EMBL" id="JAHEWX010000018">
    <property type="protein sequence ID" value="MBT1542726.1"/>
    <property type="molecule type" value="Genomic_DNA"/>
</dbReference>
<evidence type="ECO:0000256" key="2">
    <source>
        <dbReference type="ARBA" id="ARBA00022729"/>
    </source>
</evidence>
<keyword evidence="1" id="KW-1003">Cell membrane</keyword>
<feature type="region of interest" description="Disordered" evidence="6">
    <location>
        <begin position="27"/>
        <end position="74"/>
    </location>
</feature>
<organism evidence="8 9">
    <name type="scientific">Curtobacterium flaccumfaciens pv. flaccumfaciens</name>
    <dbReference type="NCBI Taxonomy" id="138532"/>
    <lineage>
        <taxon>Bacteria</taxon>
        <taxon>Bacillati</taxon>
        <taxon>Actinomycetota</taxon>
        <taxon>Actinomycetes</taxon>
        <taxon>Micrococcales</taxon>
        <taxon>Microbacteriaceae</taxon>
        <taxon>Curtobacterium</taxon>
    </lineage>
</organism>
<accession>A0A9Q2W4M9</accession>
<dbReference type="PROSITE" id="PS51257">
    <property type="entry name" value="PROKAR_LIPOPROTEIN"/>
    <property type="match status" value="1"/>
</dbReference>
<keyword evidence="2 7" id="KW-0732">Signal</keyword>
<feature type="chain" id="PRO_5040338860" evidence="7">
    <location>
        <begin position="26"/>
        <end position="203"/>
    </location>
</feature>
<dbReference type="RefSeq" id="WP_214563390.1">
    <property type="nucleotide sequence ID" value="NZ_JAHEWX010000018.1"/>
</dbReference>
<evidence type="ECO:0000256" key="3">
    <source>
        <dbReference type="ARBA" id="ARBA00023136"/>
    </source>
</evidence>
<proteinExistence type="predicted"/>
<dbReference type="Pfam" id="PF14041">
    <property type="entry name" value="Lipoprotein_21"/>
    <property type="match status" value="1"/>
</dbReference>
<name>A0A9Q2W4M9_9MICO</name>
<dbReference type="InterPro" id="IPR025971">
    <property type="entry name" value="LppP/LprE"/>
</dbReference>
<dbReference type="Proteomes" id="UP000709437">
    <property type="component" value="Unassembled WGS sequence"/>
</dbReference>
<evidence type="ECO:0000256" key="7">
    <source>
        <dbReference type="SAM" id="SignalP"/>
    </source>
</evidence>
<sequence length="203" mass="20588">MRLTRTALILTTATLAALLTGCSGADGADGSAATPTVTETVTAPPSDAASTPTSTPTPTPTPAPTPTCGPTSGAEAAAAGIAALPLPAGLEDAKWDAANADYSGYDACAPLSWSVVEPEFATAGSPYAILLFHEGRYLGTATAEQYAFEPTIERRSESAVTVTYKFAKAGEPNAAPSGRTTATFTWNDETGRVDMTGDTPPAQ</sequence>
<feature type="signal peptide" evidence="7">
    <location>
        <begin position="1"/>
        <end position="25"/>
    </location>
</feature>
<protein>
    <submittedName>
        <fullName evidence="8">LppP/LprE family lipoprotein</fullName>
    </submittedName>
</protein>
<evidence type="ECO:0000313" key="9">
    <source>
        <dbReference type="Proteomes" id="UP000709437"/>
    </source>
</evidence>
<evidence type="ECO:0000256" key="6">
    <source>
        <dbReference type="SAM" id="MobiDB-lite"/>
    </source>
</evidence>
<evidence type="ECO:0000256" key="5">
    <source>
        <dbReference type="ARBA" id="ARBA00023288"/>
    </source>
</evidence>
<evidence type="ECO:0000313" key="8">
    <source>
        <dbReference type="EMBL" id="MBT1542726.1"/>
    </source>
</evidence>
<evidence type="ECO:0000256" key="4">
    <source>
        <dbReference type="ARBA" id="ARBA00023139"/>
    </source>
</evidence>
<gene>
    <name evidence="8" type="ORF">KK103_13225</name>
</gene>
<keyword evidence="5 8" id="KW-0449">Lipoprotein</keyword>
<keyword evidence="4" id="KW-0564">Palmitate</keyword>
<evidence type="ECO:0000256" key="1">
    <source>
        <dbReference type="ARBA" id="ARBA00022475"/>
    </source>
</evidence>